<dbReference type="OrthoDB" id="8094406at2"/>
<evidence type="ECO:0000313" key="3">
    <source>
        <dbReference type="Proteomes" id="UP000001557"/>
    </source>
</evidence>
<proteinExistence type="predicted"/>
<keyword evidence="3" id="KW-1185">Reference proteome</keyword>
<dbReference type="KEGG" id="sbl:Sbal_3373"/>
<dbReference type="RefSeq" id="WP_011847611.1">
    <property type="nucleotide sequence ID" value="NC_009052.1"/>
</dbReference>
<dbReference type="PANTHER" id="PTHR39639">
    <property type="entry name" value="CHROMOSOME 16, WHOLE GENOME SHOTGUN SEQUENCE"/>
    <property type="match status" value="1"/>
</dbReference>
<organism evidence="2 3">
    <name type="scientific">Shewanella baltica (strain OS155 / ATCC BAA-1091)</name>
    <dbReference type="NCBI Taxonomy" id="325240"/>
    <lineage>
        <taxon>Bacteria</taxon>
        <taxon>Pseudomonadati</taxon>
        <taxon>Pseudomonadota</taxon>
        <taxon>Gammaproteobacteria</taxon>
        <taxon>Alteromonadales</taxon>
        <taxon>Shewanellaceae</taxon>
        <taxon>Shewanella</taxon>
    </lineage>
</organism>
<accession>A3D7Y7</accession>
<dbReference type="Pfam" id="PF03235">
    <property type="entry name" value="GmrSD_N"/>
    <property type="match status" value="1"/>
</dbReference>
<feature type="domain" description="GmrSD restriction endonucleases N-terminal" evidence="1">
    <location>
        <begin position="36"/>
        <end position="174"/>
    </location>
</feature>
<dbReference type="Proteomes" id="UP000001557">
    <property type="component" value="Chromosome"/>
</dbReference>
<dbReference type="AlphaFoldDB" id="A3D7Y7"/>
<sequence length="353" mass="41223">MSNVEEQIKELKKEVSFDTRDFTIEIIVQKYNKGLDNDENEIFVPDYQRDFVWDEERQSKMVESIILGLPIPSIFVAEDVNGRLEIVDGSQRIRTLSAFINEELVLKELSKVTSLNGKKFSELDESRKRKFNNTAISMIVLSEETSPEMRNDLFERINKGSDILRGMEVRKGIYTGGFTDFLYSKCSNNTKFRSMIKLSSSVRNRQEYEELILRFFAISEKYPKYSTFSRNVGSALDDYIKDKNFNFTVEEERLMLANFNSMVNFVHDNFLFGFSKNEGKETSRMFFEALSVGTHLALKEKPRLELRKKVDAREWLNDYGFKCATMGKYRTHSTVTLRSRVDFVMGKLLFLSR</sequence>
<dbReference type="HOGENOM" id="CLU_038557_2_0_6"/>
<evidence type="ECO:0000259" key="1">
    <source>
        <dbReference type="Pfam" id="PF03235"/>
    </source>
</evidence>
<dbReference type="InterPro" id="IPR004919">
    <property type="entry name" value="GmrSD_N"/>
</dbReference>
<protein>
    <recommendedName>
        <fullName evidence="1">GmrSD restriction endonucleases N-terminal domain-containing protein</fullName>
    </recommendedName>
</protein>
<dbReference type="PANTHER" id="PTHR39639:SF1">
    <property type="entry name" value="DUF262 DOMAIN-CONTAINING PROTEIN"/>
    <property type="match status" value="1"/>
</dbReference>
<reference evidence="2 3" key="1">
    <citation type="submission" date="2007-02" db="EMBL/GenBank/DDBJ databases">
        <title>Complete sequence of chromosome of Shewanella baltica OS155.</title>
        <authorList>
            <consortium name="US DOE Joint Genome Institute"/>
            <person name="Copeland A."/>
            <person name="Lucas S."/>
            <person name="Lapidus A."/>
            <person name="Barry K."/>
            <person name="Detter J.C."/>
            <person name="Glavina del Rio T."/>
            <person name="Hammon N."/>
            <person name="Israni S."/>
            <person name="Dalin E."/>
            <person name="Tice H."/>
            <person name="Pitluck S."/>
            <person name="Sims D.R."/>
            <person name="Brettin T."/>
            <person name="Bruce D."/>
            <person name="Han C."/>
            <person name="Tapia R."/>
            <person name="Brainard J."/>
            <person name="Schmutz J."/>
            <person name="Larimer F."/>
            <person name="Land M."/>
            <person name="Hauser L."/>
            <person name="Kyrpides N."/>
            <person name="Mikhailova N."/>
            <person name="Brettar I."/>
            <person name="Klappenbach J."/>
            <person name="Konstantinidis K."/>
            <person name="Rodrigues J."/>
            <person name="Tiedje J."/>
            <person name="Richardson P."/>
        </authorList>
    </citation>
    <scope>NUCLEOTIDE SEQUENCE [LARGE SCALE GENOMIC DNA]</scope>
    <source>
        <strain evidence="3">OS155 / ATCC BAA-1091</strain>
    </source>
</reference>
<evidence type="ECO:0000313" key="2">
    <source>
        <dbReference type="EMBL" id="ABN62850.1"/>
    </source>
</evidence>
<name>A3D7Y7_SHEB5</name>
<dbReference type="EMBL" id="CP000563">
    <property type="protein sequence ID" value="ABN62850.1"/>
    <property type="molecule type" value="Genomic_DNA"/>
</dbReference>
<dbReference type="STRING" id="325240.Sbal_3373"/>
<gene>
    <name evidence="2" type="ordered locus">Sbal_3373</name>
</gene>